<reference evidence="2" key="1">
    <citation type="journal article" date="2014" name="Gene">
        <title>Genome-guided analysis of transformation efficiency and carbon dioxide assimilation by Moorella thermoacetica Y72.</title>
        <authorList>
            <person name="Tsukahara K."/>
            <person name="Kita A."/>
            <person name="Nakashimada Y."/>
            <person name="Hoshino T."/>
            <person name="Murakami K."/>
        </authorList>
    </citation>
    <scope>NUCLEOTIDE SEQUENCE [LARGE SCALE GENOMIC DNA]</scope>
    <source>
        <strain evidence="2">Y72</strain>
    </source>
</reference>
<organism evidence="2">
    <name type="scientific">Moorella thermoacetica Y72</name>
    <dbReference type="NCBI Taxonomy" id="1325331"/>
    <lineage>
        <taxon>Bacteria</taxon>
        <taxon>Bacillati</taxon>
        <taxon>Bacillota</taxon>
        <taxon>Clostridia</taxon>
        <taxon>Neomoorellales</taxon>
        <taxon>Neomoorellaceae</taxon>
        <taxon>Neomoorella</taxon>
    </lineage>
</organism>
<dbReference type="AlphaFoldDB" id="A0A0S6UB10"/>
<accession>A0A0S6UB10</accession>
<proteinExistence type="predicted"/>
<feature type="region of interest" description="Disordered" evidence="1">
    <location>
        <begin position="18"/>
        <end position="41"/>
    </location>
</feature>
<dbReference type="EMBL" id="DF238840">
    <property type="protein sequence ID" value="GAF25925.1"/>
    <property type="molecule type" value="Genomic_DNA"/>
</dbReference>
<protein>
    <submittedName>
        <fullName evidence="2">Uncharacterized protein</fullName>
    </submittedName>
</protein>
<evidence type="ECO:0000256" key="1">
    <source>
        <dbReference type="SAM" id="MobiDB-lite"/>
    </source>
</evidence>
<dbReference type="Proteomes" id="UP000063718">
    <property type="component" value="Unassembled WGS sequence"/>
</dbReference>
<sequence>MHKGLRGFREQLQMLDESEGCRRTGLERPAIGGKSPVSETA</sequence>
<gene>
    <name evidence="2" type="ORF">MTY_1262</name>
</gene>
<name>A0A0S6UB10_NEOTH</name>
<evidence type="ECO:0000313" key="2">
    <source>
        <dbReference type="EMBL" id="GAF25925.1"/>
    </source>
</evidence>